<proteinExistence type="predicted"/>
<dbReference type="GeneID" id="39599636"/>
<dbReference type="RefSeq" id="XP_028485579.1">
    <property type="nucleotide sequence ID" value="XM_028630359.1"/>
</dbReference>
<accession>A0A443HW24</accession>
<protein>
    <submittedName>
        <fullName evidence="1">Uncharacterized protein</fullName>
    </submittedName>
</protein>
<comment type="caution">
    <text evidence="1">The sequence shown here is derived from an EMBL/GenBank/DDBJ whole genome shotgun (WGS) entry which is preliminary data.</text>
</comment>
<evidence type="ECO:0000313" key="2">
    <source>
        <dbReference type="Proteomes" id="UP000283841"/>
    </source>
</evidence>
<reference evidence="1 2" key="1">
    <citation type="journal article" date="2018" name="Front. Microbiol.">
        <title>Genomic and genetic insights into a cosmopolitan fungus, Paecilomyces variotii (Eurotiales).</title>
        <authorList>
            <person name="Urquhart A.S."/>
            <person name="Mondo S.J."/>
            <person name="Makela M.R."/>
            <person name="Hane J.K."/>
            <person name="Wiebenga A."/>
            <person name="He G."/>
            <person name="Mihaltcheva S."/>
            <person name="Pangilinan J."/>
            <person name="Lipzen A."/>
            <person name="Barry K."/>
            <person name="de Vries R.P."/>
            <person name="Grigoriev I.V."/>
            <person name="Idnurm A."/>
        </authorList>
    </citation>
    <scope>NUCLEOTIDE SEQUENCE [LARGE SCALE GENOMIC DNA]</scope>
    <source>
        <strain evidence="1 2">CBS 101075</strain>
    </source>
</reference>
<evidence type="ECO:0000313" key="1">
    <source>
        <dbReference type="EMBL" id="RWQ95934.1"/>
    </source>
</evidence>
<sequence length="272" mass="30576">MAQPTVPGVVHKGDLILVYKPKKAHMLLVKSAPNHTDNANAIPNAASITVQKVNWHIPGSPGFWTLSGPKVYYIDKAEKVVEDEELHNSNFIYSWYCLYKDHSTDLEEDNLEEFLKTMVSANADANDDSSDVSLIVNPHGRDVIKHYFKGSCPNCGTLGWFCPGCGGVSVRFPDIFGSCATDQSCPVCLGYEFALEDKRRIRELHSPEMSLSLHKDGQRLLGMCKAQIAKMKTDTLALVEERYRLIHARKIEMGLKLEDQDKLIQDWKDSHL</sequence>
<keyword evidence="2" id="KW-1185">Reference proteome</keyword>
<dbReference type="STRING" id="264951.A0A443HW24"/>
<organism evidence="1 2">
    <name type="scientific">Byssochlamys spectabilis</name>
    <name type="common">Paecilomyces variotii</name>
    <dbReference type="NCBI Taxonomy" id="264951"/>
    <lineage>
        <taxon>Eukaryota</taxon>
        <taxon>Fungi</taxon>
        <taxon>Dikarya</taxon>
        <taxon>Ascomycota</taxon>
        <taxon>Pezizomycotina</taxon>
        <taxon>Eurotiomycetes</taxon>
        <taxon>Eurotiomycetidae</taxon>
        <taxon>Eurotiales</taxon>
        <taxon>Thermoascaceae</taxon>
        <taxon>Paecilomyces</taxon>
    </lineage>
</organism>
<dbReference type="VEuPathDB" id="FungiDB:C8Q69DRAFT_463126"/>
<dbReference type="EMBL" id="RCNU01000004">
    <property type="protein sequence ID" value="RWQ95934.1"/>
    <property type="molecule type" value="Genomic_DNA"/>
</dbReference>
<dbReference type="Proteomes" id="UP000283841">
    <property type="component" value="Unassembled WGS sequence"/>
</dbReference>
<name>A0A443HW24_BYSSP</name>
<dbReference type="AlphaFoldDB" id="A0A443HW24"/>
<gene>
    <name evidence="1" type="ORF">C8Q69DRAFT_463126</name>
</gene>